<gene>
    <name evidence="1" type="ORF">MLD38_024856</name>
</gene>
<keyword evidence="2" id="KW-1185">Reference proteome</keyword>
<dbReference type="EMBL" id="CM042886">
    <property type="protein sequence ID" value="KAI4339974.1"/>
    <property type="molecule type" value="Genomic_DNA"/>
</dbReference>
<organism evidence="1 2">
    <name type="scientific">Melastoma candidum</name>
    <dbReference type="NCBI Taxonomy" id="119954"/>
    <lineage>
        <taxon>Eukaryota</taxon>
        <taxon>Viridiplantae</taxon>
        <taxon>Streptophyta</taxon>
        <taxon>Embryophyta</taxon>
        <taxon>Tracheophyta</taxon>
        <taxon>Spermatophyta</taxon>
        <taxon>Magnoliopsida</taxon>
        <taxon>eudicotyledons</taxon>
        <taxon>Gunneridae</taxon>
        <taxon>Pentapetalae</taxon>
        <taxon>rosids</taxon>
        <taxon>malvids</taxon>
        <taxon>Myrtales</taxon>
        <taxon>Melastomataceae</taxon>
        <taxon>Melastomatoideae</taxon>
        <taxon>Melastomateae</taxon>
        <taxon>Melastoma</taxon>
    </lineage>
</organism>
<evidence type="ECO:0000313" key="2">
    <source>
        <dbReference type="Proteomes" id="UP001057402"/>
    </source>
</evidence>
<dbReference type="Proteomes" id="UP001057402">
    <property type="component" value="Chromosome 7"/>
</dbReference>
<name>A0ACB9NTI8_9MYRT</name>
<comment type="caution">
    <text evidence="1">The sequence shown here is derived from an EMBL/GenBank/DDBJ whole genome shotgun (WGS) entry which is preliminary data.</text>
</comment>
<proteinExistence type="predicted"/>
<evidence type="ECO:0000313" key="1">
    <source>
        <dbReference type="EMBL" id="KAI4339974.1"/>
    </source>
</evidence>
<sequence length="326" mass="36125">MAEEKMVRVCVTGAGGYIASWLVKLLLSKGYLVHGTVRDPGNPKNGHLKSLENAPDRLRLFKADILDYDRILAAVSGSAGVFHLACPVPLDKVENPEVDLLEPALTGTRNVLKASLEAKVRKVVVVSSVTTVAMTADPRPKDQPLDETVWSDVEYCKLREYWYCVAKTLAEMEALEFSKRTGLNITTICPSITIGPMLQRTLNASSSYFLEIMKGTKPLENIGTCFVDVRDTAEAILLVYESPEAEGRYICSASETSMKELVSMLKEVYPAYNYQKSYEEVQNAVSLSSVKLQNLGWKHRAFKETLNDTIHNYREAESLSTNGTAS</sequence>
<reference evidence="2" key="1">
    <citation type="journal article" date="2023" name="Front. Plant Sci.">
        <title>Chromosomal-level genome assembly of Melastoma candidum provides insights into trichome evolution.</title>
        <authorList>
            <person name="Zhong Y."/>
            <person name="Wu W."/>
            <person name="Sun C."/>
            <person name="Zou P."/>
            <person name="Liu Y."/>
            <person name="Dai S."/>
            <person name="Zhou R."/>
        </authorList>
    </citation>
    <scope>NUCLEOTIDE SEQUENCE [LARGE SCALE GENOMIC DNA]</scope>
</reference>
<accession>A0ACB9NTI8</accession>
<protein>
    <submittedName>
        <fullName evidence="1">Uncharacterized protein</fullName>
    </submittedName>
</protein>